<accession>A0A9P7G4W4</accession>
<feature type="region of interest" description="Disordered" evidence="1">
    <location>
        <begin position="1"/>
        <end position="66"/>
    </location>
</feature>
<name>A0A9P7G4W4_9AGAR</name>
<organism evidence="2 3">
    <name type="scientific">Asterophora parasitica</name>
    <dbReference type="NCBI Taxonomy" id="117018"/>
    <lineage>
        <taxon>Eukaryota</taxon>
        <taxon>Fungi</taxon>
        <taxon>Dikarya</taxon>
        <taxon>Basidiomycota</taxon>
        <taxon>Agaricomycotina</taxon>
        <taxon>Agaricomycetes</taxon>
        <taxon>Agaricomycetidae</taxon>
        <taxon>Agaricales</taxon>
        <taxon>Tricholomatineae</taxon>
        <taxon>Lyophyllaceae</taxon>
        <taxon>Asterophora</taxon>
    </lineage>
</organism>
<feature type="compositionally biased region" description="Low complexity" evidence="1">
    <location>
        <begin position="49"/>
        <end position="61"/>
    </location>
</feature>
<dbReference type="OrthoDB" id="3153997at2759"/>
<dbReference type="Proteomes" id="UP000775547">
    <property type="component" value="Unassembled WGS sequence"/>
</dbReference>
<dbReference type="AlphaFoldDB" id="A0A9P7G4W4"/>
<comment type="caution">
    <text evidence="2">The sequence shown here is derived from an EMBL/GenBank/DDBJ whole genome shotgun (WGS) entry which is preliminary data.</text>
</comment>
<feature type="compositionally biased region" description="Low complexity" evidence="1">
    <location>
        <begin position="24"/>
        <end position="36"/>
    </location>
</feature>
<keyword evidence="3" id="KW-1185">Reference proteome</keyword>
<evidence type="ECO:0000313" key="3">
    <source>
        <dbReference type="Proteomes" id="UP000775547"/>
    </source>
</evidence>
<feature type="compositionally biased region" description="Basic and acidic residues" evidence="1">
    <location>
        <begin position="87"/>
        <end position="107"/>
    </location>
</feature>
<sequence length="334" mass="37206">MPGPSNMKKKRKSQKRSKQSYGRPLSSSSATFSPSPIFDHRDDHDDARSSSSLSPSPVRLLTPPPHTQILGDIEILPVESDPAHDSDYKWTRGFPREHLQPDRKNEVEPITVPPPFIYDPGNGPRVRDTRAFLASKFFAQPPALDVRSHFRVLLPCTQKLQDPLCAEFAQEEVLQMLMTVLPEETALVLWYNKSRAMSRICPACQRLYRLGDVLPDHLPDSGPPLEPPTQLYREQTISGLCSPVCFIVASFNYPGATRSAWGKMEDEFDDYTWSVLNGPGENNAQGDLGIGLSMLMKMTRLPDLGLAQLCLGMDSEDVDGLAEEGWSESRVGTP</sequence>
<proteinExistence type="predicted"/>
<dbReference type="EMBL" id="JABCKV010000487">
    <property type="protein sequence ID" value="KAG5640822.1"/>
    <property type="molecule type" value="Genomic_DNA"/>
</dbReference>
<feature type="compositionally biased region" description="Basic and acidic residues" evidence="1">
    <location>
        <begin position="38"/>
        <end position="48"/>
    </location>
</feature>
<gene>
    <name evidence="2" type="ORF">DXG03_006894</name>
</gene>
<reference evidence="2" key="2">
    <citation type="submission" date="2021-10" db="EMBL/GenBank/DDBJ databases">
        <title>Phylogenomics reveals ancestral predisposition of the termite-cultivated fungus Termitomyces towards a domesticated lifestyle.</title>
        <authorList>
            <person name="Auxier B."/>
            <person name="Grum-Grzhimaylo A."/>
            <person name="Cardenas M.E."/>
            <person name="Lodge J.D."/>
            <person name="Laessoe T."/>
            <person name="Pedersen O."/>
            <person name="Smith M.E."/>
            <person name="Kuyper T.W."/>
            <person name="Franco-Molano E.A."/>
            <person name="Baroni T.J."/>
            <person name="Aanen D.K."/>
        </authorList>
    </citation>
    <scope>NUCLEOTIDE SEQUENCE</scope>
    <source>
        <strain evidence="2">AP01</strain>
        <tissue evidence="2">Mycelium</tissue>
    </source>
</reference>
<protein>
    <submittedName>
        <fullName evidence="2">Uncharacterized protein</fullName>
    </submittedName>
</protein>
<feature type="region of interest" description="Disordered" evidence="1">
    <location>
        <begin position="87"/>
        <end position="121"/>
    </location>
</feature>
<feature type="compositionally biased region" description="Basic residues" evidence="1">
    <location>
        <begin position="7"/>
        <end position="18"/>
    </location>
</feature>
<evidence type="ECO:0000313" key="2">
    <source>
        <dbReference type="EMBL" id="KAG5640822.1"/>
    </source>
</evidence>
<evidence type="ECO:0000256" key="1">
    <source>
        <dbReference type="SAM" id="MobiDB-lite"/>
    </source>
</evidence>
<reference evidence="2" key="1">
    <citation type="submission" date="2020-07" db="EMBL/GenBank/DDBJ databases">
        <authorList>
            <person name="Nieuwenhuis M."/>
            <person name="Van De Peppel L.J.J."/>
        </authorList>
    </citation>
    <scope>NUCLEOTIDE SEQUENCE</scope>
    <source>
        <strain evidence="2">AP01</strain>
        <tissue evidence="2">Mycelium</tissue>
    </source>
</reference>